<dbReference type="InterPro" id="IPR049551">
    <property type="entry name" value="PKS_DH_C"/>
</dbReference>
<dbReference type="Pfam" id="PF21089">
    <property type="entry name" value="PKS_DH_N"/>
    <property type="match status" value="3"/>
</dbReference>
<organism evidence="12">
    <name type="scientific">Actinomadura kijaniata</name>
    <dbReference type="NCBI Taxonomy" id="46161"/>
    <lineage>
        <taxon>Bacteria</taxon>
        <taxon>Bacillati</taxon>
        <taxon>Actinomycetota</taxon>
        <taxon>Actinomycetes</taxon>
        <taxon>Streptosporangiales</taxon>
        <taxon>Thermomonosporaceae</taxon>
        <taxon>Actinomadura</taxon>
    </lineage>
</organism>
<dbReference type="InterPro" id="IPR016035">
    <property type="entry name" value="Acyl_Trfase/lysoPLipase"/>
</dbReference>
<dbReference type="InterPro" id="IPR049900">
    <property type="entry name" value="PKS_mFAS_DH"/>
</dbReference>
<evidence type="ECO:0000256" key="2">
    <source>
        <dbReference type="ARBA" id="ARBA00022553"/>
    </source>
</evidence>
<dbReference type="SUPFAM" id="SSF55048">
    <property type="entry name" value="Probable ACP-binding domain of malonyl-CoA ACP transacylase"/>
    <property type="match status" value="4"/>
</dbReference>
<feature type="active site" description="Proton acceptor; for dehydratase activity" evidence="6">
    <location>
        <position position="3682"/>
    </location>
</feature>
<feature type="compositionally biased region" description="Basic and acidic residues" evidence="8">
    <location>
        <begin position="881"/>
        <end position="893"/>
    </location>
</feature>
<feature type="domain" description="Carrier" evidence="9">
    <location>
        <begin position="2668"/>
        <end position="2746"/>
    </location>
</feature>
<feature type="region of interest" description="C-terminal hotdog fold" evidence="6">
    <location>
        <begin position="2049"/>
        <end position="2190"/>
    </location>
</feature>
<evidence type="ECO:0000256" key="4">
    <source>
        <dbReference type="ARBA" id="ARBA00023268"/>
    </source>
</evidence>
<dbReference type="InterPro" id="IPR020807">
    <property type="entry name" value="PKS_DH"/>
</dbReference>
<dbReference type="Gene3D" id="3.40.366.10">
    <property type="entry name" value="Malonyl-Coenzyme A Acyl Carrier Protein, domain 2"/>
    <property type="match status" value="4"/>
</dbReference>
<dbReference type="Gene3D" id="1.10.1200.10">
    <property type="entry name" value="ACP-like"/>
    <property type="match status" value="4"/>
</dbReference>
<feature type="region of interest" description="N-terminal hotdog fold" evidence="6">
    <location>
        <begin position="1914"/>
        <end position="2035"/>
    </location>
</feature>
<dbReference type="GO" id="GO:0006633">
    <property type="term" value="P:fatty acid biosynthetic process"/>
    <property type="evidence" value="ECO:0007669"/>
    <property type="project" value="InterPro"/>
</dbReference>
<dbReference type="SUPFAM" id="SSF53901">
    <property type="entry name" value="Thiolase-like"/>
    <property type="match status" value="4"/>
</dbReference>
<dbReference type="InterPro" id="IPR055123">
    <property type="entry name" value="SpnB-like_Rossmann"/>
</dbReference>
<dbReference type="Pfam" id="PF02801">
    <property type="entry name" value="Ketoacyl-synt_C"/>
    <property type="match status" value="4"/>
</dbReference>
<accession>B3TMQ8</accession>
<evidence type="ECO:0000256" key="1">
    <source>
        <dbReference type="ARBA" id="ARBA00022450"/>
    </source>
</evidence>
<keyword evidence="4" id="KW-0511">Multifunctional enzyme</keyword>
<dbReference type="InterPro" id="IPR020841">
    <property type="entry name" value="PKS_Beta-ketoAc_synthase_dom"/>
</dbReference>
<dbReference type="SMART" id="SM01294">
    <property type="entry name" value="PKS_PP_betabranch"/>
    <property type="match status" value="4"/>
</dbReference>
<protein>
    <submittedName>
        <fullName evidence="12">Polyketide synthase</fullName>
    </submittedName>
</protein>
<dbReference type="InterPro" id="IPR042104">
    <property type="entry name" value="PKS_dehydratase_sf"/>
</dbReference>
<dbReference type="PROSITE" id="PS52019">
    <property type="entry name" value="PKS_MFAS_DH"/>
    <property type="match status" value="3"/>
</dbReference>
<feature type="domain" description="PKS/mFAS DH" evidence="11">
    <location>
        <begin position="5348"/>
        <end position="5621"/>
    </location>
</feature>
<dbReference type="FunFam" id="3.40.366.10:FF:000002">
    <property type="entry name" value="Probable polyketide synthase 2"/>
    <property type="match status" value="3"/>
</dbReference>
<evidence type="ECO:0000259" key="9">
    <source>
        <dbReference type="PROSITE" id="PS50075"/>
    </source>
</evidence>
<dbReference type="InterPro" id="IPR020806">
    <property type="entry name" value="PKS_PP-bd"/>
</dbReference>
<sequence>MTDVREPELVFSASNEPIAIVGLSCRLPQAPDPAAFWRLLLDGRSAVTETPPGRWTGAEGTAGLRHGGFLDDVDRFDAAFFDVSPREAASMDPQQRLMLELAWEAVEDAMIAPATLAGGRTGVFVGAIGDDYAALMRRHGPEGGTRHSLAGTLRGIIANRVSYTLGLRGPSLTVDAAQASALVAVHLACESIASGESAMALAGGVNLNLDTGTALETERFGGLSPDGRCHTFDARANGYVRGEGGAFVLLKPLSRALADGDRVYCVIRGSGVNNDGATDGLTVPDADAQREVIRLAWRRAGLEPGAVQYVELHGTGTRVGDPVEAASVGAALGAARADGPVHVGSTKTNVGHLEGAAGIVGLVKAALCVRHRMIPASLNFETPNPEIDLAALNIEVRTAPGPWPRPDAPLVAGVNSFGMGGTNCHVVVAEPPAAEPEPGAAAEPEPGAAAMPVVPWVLSARDPGALRDQAAALRAAAADLDPVDTGWSLLTTRSSFEHRAVVLGADRDGLLRGLAEAAAGEEAAGLVTGRAAEHGGTVFVFPGHGTQWPGMGLDLLETSPVFAEHLRACDAALRPHTGWSLIDVLHNTPDAPQLDRVDIVQPAIFALTVSLARLWQHHGVRPDAVIGHSQGEIAAAHIAGALSLQDAAKIITHRGRVAATIAGTGGMVAVPLPPDQVTADLADHPGLTVAGINSPRSTVVSGDLEAVRRLLAHYKERGVDARAVPIGYASHSPHIDPLRDRLLAAFADITPRTPQIPFHSTVRPGTTPVLDAEYWFDNLRAPVRFHAAVTALHDAGHHRFVEVSPHPVLTAPVQDGTGATAIGTLRRNRPGWRAFVTALARLHVTGGEVDWAVLFEGRRPRRVPLPTYPFQRRRHWFPSGGERHEAESREAASREVAAPKEPGVPEPSPASSPLAGLPEAELRRTLLDLVRKRAAVVLEHPDDSGIDTGRSFKQLGFDSLLAVELRNALAAATGLDLPASLLFDHPTPTALTGYLHDRITGSAGTRPLEAAPPRRTTGGADDPIAIVGMACRFPGGVRTPEQLWRLVETGTDAISDFPDNRGWDLNALFDPDAEASGTSAVRRGGFLPDADLFDPAFFGISPREALAMDPQQRLLLEVSWEALERAGVDPLSLRGGRAGVFVGAMAQEYGPRLSDAADGLEGFRLTGTSVSVASGRIAYTLGLQGPAFTVDTACSSSLVALHLAVRALRDGECPLAVAGGVNVMASPGIFVEFSRQQGLSPDGTCKAFADAADGTGWSEGVGMVVLERLSDARRNGHRVLALIRGSAINSDGASNGLTAPNGPSQVRVIRQALADGGLSPADVDAVEAHGTGTRLGDPIEAQALIEAYGRDRPADAPLWLGSLKSNIGHAQAAAGIGGLIKMVMALRHRSLPRTLHVDAPTRRVDWSAGAVRLLAEARPWPGTPVRRAAVSSFGISGTNAHLVLEQAPESDVPADDGRAADPGAATLPWPVSAPNEQGLRDRAAQLLRHLDSVPDAVPDDIGVALATTRSAFAHRAVVTGGDRAALRAGLEALANGVPAPNVTLGTARDRGGVVFVFPGQGSQWAGMAAELAASSPVFRAEALACADALQPHLDWPVRDVLLGRPGAPGLDRSDVVQCTTFAVVAGLAAVWRAAGVEPDAVVGHSQGEIAAAYVSGALTLADAARVVALRSTALLSLAGTGGMVTVSASPDETEALLGRWAGRLSVAASNGPASTVVGGDPEALEELLAHCEARGVWARRVPVDYASHSPHMEALREELTGRLAPVSGRAPRIAFHSTVEGVRHGTFRTDGEYWYRNLRHRVEFAPAVRDLAAAGFDTFVEVSPHPVLTTAIEQTLEEAGVEHAVVVGSLRRDDGGRGRFTASLAHAHAHGVAVDWPAALADLPARPVDLPTYPFRRQRYWIGPGTGGENTIGHPFLHTVTDLADGDGHVFTGRLSPSARPWLADHAVRGAALLPGTAFLDMVARAGEELGYGSVEELTLEAPLPIPADGDVRLQVVVGAADGSGRRPVRLFSRTAEEGWTRHATGFVSAEAPAAVDVPPDEAWPPPGATELDVDELYDGLREHGYEYGPAFRNVRAAWRLGDDLYAEVALPAELRAEADRGPVHPALLDAALHPLGATGLLREDAEGLLLPFSWTGFSAPSAGAGTVRARLTPSGADAVSLVVTDDAGAVVAAGSLALRPTAVERLAPARTVRNLYGVEWRPLPLGVPGDGRWAALGDAALDVARAAGLPADAYPDLAALREAVAGGAAAPALVLAGPAAGDGVPPDAAAHATAGRTLALLQEWLADERLDAARLVVVTRDAVAAVPGSDVPSPADAAVWGLVRSAQTEHPGRFVLLDLDGDAASARAVAAVAASGEPQTAVRAGEARVPRLAPVTTAGPDATGPALDGTVLLTGGTGRLGRLVARHLVRDRGARHLLLVSRRGDAADGATELAAELRALGAEVAFAAADAADRAALRAVLDAVPADRPLRAVVHLAGVLDDGAVTSLTPERTGAVLRPKADAAWHLHELTRDLPLAAFVLFSSAIGTVGGPGQANYAAANAFLDALAERRRAEGLAAVSLAWGLWSEASGMTGHLTESDRARLRRSGIAAMDTGEALALLDAALAADRPVVVPARLDLAALRAGHGPDEVPALFRRLLPRTGGAAPRAAARGAASARRLTALPPAEREAALLDLVRAEAAGVLGHDDPGTVEPDRALREQGLDSLTTVELRNRIGAATGLRLPATVVFEHPTVTALARHLGEKLTGAGGADRAAATGVQSDEPIAIVGMACRYPGGATSPEALWRLVAQGVDAIGEFPTDRGWDLEGLYDPDPDHPGTSYTRHGGFLYDAADFDPEFFGISPREALATDPQQRLLLETAWETLENAGINPHTLRGSHTGVFTGVMYDDYGNRLMQDSPDGFEGFLIAGTQTSVASGRVSYVLDLAGPALTVDTACSSSLVALHLAIQALRNGECDLALAGGATIMATPGPFIEFSRQRGLAPDGRSKSFSAAADGAAWSEGVGLLLVERLSDAQRNGHRVLAVVRGSAVNQDGASNGLTAPSAAAQRRVIRQALTNAGLSPADVDAVEAHGTGTTLGDPIEAEAILATYGQNRDRPLWLGSIKSNIGHTQAAAGVAGIIKMVQAMRHGVLPRTLHVDEPTPHVDWDTGHVELLTHNHDWPTGDRPRRAGVSSFGISGTNAHVIIEEPPAAEPDATGGTEERPGPVAWTLSARTGTALRDQAGRLLEHLEADPGLDPAAVARTLGSRAVFAHRAGVVGDDPDDLRSGLAALRDGVPAANLGQGVEMPGKTVFVFPGHGTQWPGMGLDLLETSPVFAEHLRACDAALRPHTGWSLIDVLHNTPDAPQLDRVDIVQPAIFALTVSLARLWQHHGVHPDAVIGHSQGEIAAAHIAGALSLQDAAKIIALRGQVCRTIAGTGGMIAVPLPVERVEADLEPYGGALSVAGVNSPRGTVVSGDLDAVDRLLAEYRRRNVDAKPVPIGYASHSPHIEPLRDRMLEALADIEPQEPAIPVHTTAGAPEDGVRFDAAYWYANLRNPVRFHRAVAALLETGHLRFVEASPHPVLTASIQHTAEATGAEAVAVGTLRRGRGDRSQLLAALVRAHTHGVDVDWTTVHPGDRRVPLPAYAFQHRPYWLHPADRARGGADTGHALVSAATELPEGNGHILTGRISTATHPWLADHAVLGTVLLPGSAFLDLALRAAIEVGGDRVDGLTLENPLTLRGDAPVELHVGVGAPDGPDGGHRTVTIHSRPADRPGEPWTRHATGTIAASAGDRPGGVGEAWPPLGATPVDLTGAYDRLDADGYEYGPVFQGLRAAWRHGDEIFAEVALPEHEHAAARRFCLHPALLDAALHGIVLGLLGERERATLPFAWTGVALHAVGASGLRVRLRPVGADEVALDVADTTGAPVATVESLTLRTVAPERLLGGDRRGPTPYHLDWTALAPAAAEPPHVPPPDADPRELTGPLPDPVLVDCSAPDGGNGPEAAHALAERALELTRWWLADERSAASRLVFLTRGAVSTGPDDGTADPAGAAVWGLVRSAQLEHPGRFVLLDVDGDDASARALGAAVASGEPQLAIRNGRCHAPRLARTADAPGDAPFDPDGTVLITGGTGTIGALLARHAVARHGARHLLLLSRRGPDAPGAEELRAELTSLGAEVTVAACDTARRDDLARVLGALPEERPLTAVVHAAGVLDDAMLTDLTPERLHAVLRPKVDAAWHLHELTRDLPLTAFVLFSSAVGTVGAAGQANYAAANAWLDALAHHRRSLGLPGVSLGWGLWAATSDMTGSLSRDQRERLHRQGLRPLSTEHALALFDAALAAGTAHLVTADLDPNALQDRAADGTLPPVLSGLVRQRPRRAGAGGPSGAELTARLAGLAGAEQEELLGDLVLGHVAAVLGHSTTADDARDRSFKELGFDSLTAVELRNRLSTATGLRLPATLAFDHPTANALARFLREQVTSTGERPSAPTASTIPADEPIAIVGMACRYPGGATSPEALWRLVSQGVDAIGEFPTDRGWDLESLYDPDPDHPGTSYTRHGGFLYNAADFDPEFFGISPREALATDPQQRLLLETSWETFENAGINPHTLRGSHTGVFTGVMYDDYGNRLMQQAPEGYEGQLGTGSAGSVASGRIAYTFGLEGPAISVDTACSSSLVALHLAIQALRNGECDLALAGGVTVMATPGTFVEFSRQRGLAPDGRPKPFAAAADGTSWGEGVGLLLVERLSDAQRNGHRVLAVVRGSAVNQDGASNGLTAPNGPSQQRVIRQALANAGLAPAEVDAVEAHGTGTRLGDPIEANALLTTYGQDRDRPLWLGSIKSNIGHTQAAAGVAGIIKMVQAMRHGVLPRTLHVDEPTPHVDWDAGRVELLTDNHDWPELDRPRRAAVSSFGISGTNAHVILEQAPKPKPEPAEPEEHTGPMAWLLSARNETALRDQAKRLLEHLKADPDLDPAAVAATLATRTAFPHRAAVIGSTLDEAVAGLRALSADTPAANLVQGRETPGKTVFVFPGQGSQWAGMGLELMESSPVFAEHLRACEQALRPHTGWALTDVLGDEAALERVDVVQPALFSIMVSLARLWQHHGVHPDAVIGHSQGEIAAAHIAGALTLADAAKIVALRSQAIHTLAGNGAMAAIPLPAHQIPTSNGISIAAINSPTTTIVSGDTDAVASLVAAHPGAKTIPVDYASHSPHVQPLQEQILTALADITPTTPDIPIHSTVGDITTNTPFDARYWYDNLRNTVQFHPTLTTLLNTGHTRFIEISAHPVLTSPIQDNPDAIAIGTLRRNHGTPTQLLHALATAHTHGITTNPLHPTSPHTPLPTYPFQHQRYWLTPTTTPQPGHTTTGHPLVSGVVELPGSQGLVLTGRISTATHPWLADHAVLGTVLLPGAALVDVTLHAGARVGCARIDDLVLDHPLVLPEQGAADLRVQVNGPDEDGRRAFTVHSLPGGAQDADWVCNATGLLAPATTPTASGGGAWPPPTAAPLPVKDLYERLADGGYDYGPVFQGLQAAWRDGDVLYAEVRLPDDTDPTGFAVHPALLDAALHVRLAADPGGVADGLRLPFSWSEVTVTGGDVRALRVRMSLADQSTIGLVGMDAEGRPAVTVGSLALRPVDPARLAAPQASPLNVGWTRPDPAAPRPVEAVLLGADVFATGLPVRAGLADVLAGPAPVPEAVVAVLAADGGADPVARAHSLVERALALVREWLAEERAADSRLVVLTRGAVAAVPDDEITDLPAAAVWGLVRSAQAEHPGRFVLADLDGSEASARSLAEALALDEPQVALRDGEPLVARLARTAPAPLADGPFDPDGTVLVTGGTGALGAHVARHLVARHGVRHLLLLSRRGPDAPGAQELRAELTGAGAEVTVAACDTADRASLAAVLADVSPDHPLTAVIHTAGVLRDATVANLAPDQLREVLRPKVDAAWHLHELTRDLPLTAFVLFSSAAGTLGTPGQANYAAANAYLDALAHHRHTHALPATSLAWGLWTDTSEMTGNLNASDVGRLGRTGLAPMSVAEGLALFDAALAAGGHSHLVLAPLDRAALRRQAANGGVPALFRDLAPRPSGRAPEDGGNGWARRFAEAAEDERGELLLDLVRSHVATALGHASAERIDPDRALKELGFDSLIAVDFRNRLGAATGLRLPATLAFNHPTPAAVAEYLGSRLAAGDPEGGRDSVLAELDRIEEALRKASDDSRQEITERLRLLLTRHTEEGPGSGDIAAATDDEMFNLIDNELGIA</sequence>
<feature type="domain" description="Carrier" evidence="9">
    <location>
        <begin position="6092"/>
        <end position="6167"/>
    </location>
</feature>
<dbReference type="GO" id="GO:0031177">
    <property type="term" value="F:phosphopantetheine binding"/>
    <property type="evidence" value="ECO:0007669"/>
    <property type="project" value="InterPro"/>
</dbReference>
<evidence type="ECO:0000256" key="6">
    <source>
        <dbReference type="PROSITE-ProRule" id="PRU01363"/>
    </source>
</evidence>
<dbReference type="Gene3D" id="3.30.70.3290">
    <property type="match status" value="4"/>
</dbReference>
<dbReference type="InterPro" id="IPR050091">
    <property type="entry name" value="PKS_NRPS_Biosynth_Enz"/>
</dbReference>
<dbReference type="InterPro" id="IPR006162">
    <property type="entry name" value="Ppantetheine_attach_site"/>
</dbReference>
<evidence type="ECO:0000313" key="12">
    <source>
        <dbReference type="EMBL" id="ACB46488.1"/>
    </source>
</evidence>
<evidence type="ECO:0000259" key="11">
    <source>
        <dbReference type="PROSITE" id="PS52019"/>
    </source>
</evidence>
<dbReference type="InterPro" id="IPR009081">
    <property type="entry name" value="PP-bd_ACP"/>
</dbReference>
<dbReference type="InterPro" id="IPR016036">
    <property type="entry name" value="Malonyl_transacylase_ACP-bd"/>
</dbReference>
<feature type="region of interest" description="C-terminal hotdog fold" evidence="6">
    <location>
        <begin position="5484"/>
        <end position="5621"/>
    </location>
</feature>
<feature type="domain" description="Ketosynthase family 3 (KS3)" evidence="10">
    <location>
        <begin position="1021"/>
        <end position="1446"/>
    </location>
</feature>
<evidence type="ECO:0000256" key="3">
    <source>
        <dbReference type="ARBA" id="ARBA00022679"/>
    </source>
</evidence>
<dbReference type="FunFam" id="3.40.47.10:FF:000019">
    <property type="entry name" value="Polyketide synthase type I"/>
    <property type="match status" value="4"/>
</dbReference>
<dbReference type="PANTHER" id="PTHR43775">
    <property type="entry name" value="FATTY ACID SYNTHASE"/>
    <property type="match status" value="1"/>
</dbReference>
<dbReference type="InterPro" id="IPR057326">
    <property type="entry name" value="KR_dom"/>
</dbReference>
<feature type="domain" description="Ketosynthase family 3 (KS3)" evidence="10">
    <location>
        <begin position="15"/>
        <end position="430"/>
    </location>
</feature>
<dbReference type="InterPro" id="IPR036291">
    <property type="entry name" value="NAD(P)-bd_dom_sf"/>
</dbReference>
<feature type="domain" description="Carrier" evidence="9">
    <location>
        <begin position="4387"/>
        <end position="4462"/>
    </location>
</feature>
<gene>
    <name evidence="12" type="ORF">KijS1</name>
</gene>
<dbReference type="CDD" id="cd08956">
    <property type="entry name" value="KR_3_FAS_SDR_x"/>
    <property type="match status" value="3"/>
</dbReference>
<evidence type="ECO:0000256" key="7">
    <source>
        <dbReference type="SAM" id="Coils"/>
    </source>
</evidence>
<dbReference type="PROSITE" id="PS52004">
    <property type="entry name" value="KS3_2"/>
    <property type="match status" value="4"/>
</dbReference>
<feature type="active site" description="Proton acceptor; for dehydratase activity" evidence="6">
    <location>
        <position position="5380"/>
    </location>
</feature>
<reference evidence="12" key="1">
    <citation type="journal article" date="2007" name="J. Am. Chem. Soc.">
        <title>Elucidation of the kijanimicin gene cluster: insights into the biosynthesis of spirotetronate antibiotics and nitrosugars.</title>
        <authorList>
            <person name="Zhang H."/>
            <person name="White-Phillip J.A."/>
            <person name="Melancon C.E."/>
            <person name="Kwon H.-J."/>
            <person name="Yu W.-L."/>
            <person name="Liu H.-W."/>
        </authorList>
    </citation>
    <scope>NUCLEOTIDE SEQUENCE</scope>
</reference>
<dbReference type="SUPFAM" id="SSF52151">
    <property type="entry name" value="FabD/lysophospholipase-like"/>
    <property type="match status" value="4"/>
</dbReference>
<dbReference type="PANTHER" id="PTHR43775:SF51">
    <property type="entry name" value="INACTIVE PHENOLPHTHIOCEROL SYNTHESIS POLYKETIDE SYNTHASE TYPE I PKS1-RELATED"/>
    <property type="match status" value="1"/>
</dbReference>
<keyword evidence="1" id="KW-0596">Phosphopantetheine</keyword>
<dbReference type="SMART" id="SM00825">
    <property type="entry name" value="PKS_KS"/>
    <property type="match status" value="4"/>
</dbReference>
<dbReference type="SUPFAM" id="SSF47336">
    <property type="entry name" value="ACP-like"/>
    <property type="match status" value="4"/>
</dbReference>
<dbReference type="InterPro" id="IPR013968">
    <property type="entry name" value="PKS_KR"/>
</dbReference>
<feature type="domain" description="Ketosynthase family 3 (KS3)" evidence="10">
    <location>
        <begin position="2763"/>
        <end position="3188"/>
    </location>
</feature>
<dbReference type="CDD" id="cd00833">
    <property type="entry name" value="PKS"/>
    <property type="match status" value="4"/>
</dbReference>
<evidence type="ECO:0000256" key="5">
    <source>
        <dbReference type="ARBA" id="ARBA00023315"/>
    </source>
</evidence>
<feature type="region of interest" description="N-terminal hotdog fold" evidence="6">
    <location>
        <begin position="5348"/>
        <end position="5472"/>
    </location>
</feature>
<feature type="region of interest" description="N-terminal hotdog fold" evidence="6">
    <location>
        <begin position="3650"/>
        <end position="3776"/>
    </location>
</feature>
<dbReference type="Pfam" id="PF22953">
    <property type="entry name" value="SpnB_Rossmann"/>
    <property type="match status" value="3"/>
</dbReference>
<dbReference type="Pfam" id="PF08659">
    <property type="entry name" value="KR"/>
    <property type="match status" value="3"/>
</dbReference>
<dbReference type="Gene3D" id="3.40.47.10">
    <property type="match status" value="4"/>
</dbReference>
<feature type="coiled-coil region" evidence="7">
    <location>
        <begin position="6176"/>
        <end position="6203"/>
    </location>
</feature>
<dbReference type="InterPro" id="IPR049552">
    <property type="entry name" value="PKS_DH_N"/>
</dbReference>
<dbReference type="GO" id="GO:0004315">
    <property type="term" value="F:3-oxoacyl-[acyl-carrier-protein] synthase activity"/>
    <property type="evidence" value="ECO:0007669"/>
    <property type="project" value="InterPro"/>
</dbReference>
<evidence type="ECO:0000256" key="8">
    <source>
        <dbReference type="SAM" id="MobiDB-lite"/>
    </source>
</evidence>
<dbReference type="InterPro" id="IPR014043">
    <property type="entry name" value="Acyl_transferase_dom"/>
</dbReference>
<feature type="active site" description="Proton donor; for dehydratase activity" evidence="6">
    <location>
        <position position="3850"/>
    </location>
</feature>
<dbReference type="InterPro" id="IPR001227">
    <property type="entry name" value="Ac_transferase_dom_sf"/>
</dbReference>
<dbReference type="Pfam" id="PF00698">
    <property type="entry name" value="Acyl_transf_1"/>
    <property type="match status" value="4"/>
</dbReference>
<dbReference type="SMART" id="SM00823">
    <property type="entry name" value="PKS_PP"/>
    <property type="match status" value="4"/>
</dbReference>
<dbReference type="GO" id="GO:0004312">
    <property type="term" value="F:fatty acid synthase activity"/>
    <property type="evidence" value="ECO:0007669"/>
    <property type="project" value="TreeGrafter"/>
</dbReference>
<keyword evidence="3" id="KW-0808">Transferase</keyword>
<feature type="active site" description="Proton donor; for dehydratase activity" evidence="6">
    <location>
        <position position="5543"/>
    </location>
</feature>
<dbReference type="InterPro" id="IPR032821">
    <property type="entry name" value="PKS_assoc"/>
</dbReference>
<dbReference type="SMART" id="SM00822">
    <property type="entry name" value="PKS_KR"/>
    <property type="match status" value="3"/>
</dbReference>
<feature type="region of interest" description="Disordered" evidence="8">
    <location>
        <begin position="879"/>
        <end position="917"/>
    </location>
</feature>
<dbReference type="SMART" id="SM00827">
    <property type="entry name" value="PKS_AT"/>
    <property type="match status" value="4"/>
</dbReference>
<feature type="region of interest" description="C-terminal hotdog fold" evidence="6">
    <location>
        <begin position="3789"/>
        <end position="3927"/>
    </location>
</feature>
<dbReference type="PROSITE" id="PS00012">
    <property type="entry name" value="PHOSPHOPANTETHEINE"/>
    <property type="match status" value="2"/>
</dbReference>
<dbReference type="FunFam" id="1.10.1200.10:FF:000007">
    <property type="entry name" value="Probable polyketide synthase pks17"/>
    <property type="match status" value="4"/>
</dbReference>
<dbReference type="EMBL" id="EU301739">
    <property type="protein sequence ID" value="ACB46488.1"/>
    <property type="molecule type" value="Genomic_DNA"/>
</dbReference>
<dbReference type="InterPro" id="IPR036736">
    <property type="entry name" value="ACP-like_sf"/>
</dbReference>
<dbReference type="InterPro" id="IPR018201">
    <property type="entry name" value="Ketoacyl_synth_AS"/>
</dbReference>
<proteinExistence type="predicted"/>
<dbReference type="InterPro" id="IPR014030">
    <property type="entry name" value="Ketoacyl_synth_N"/>
</dbReference>
<keyword evidence="7" id="KW-0175">Coiled coil</keyword>
<dbReference type="SUPFAM" id="SSF51735">
    <property type="entry name" value="NAD(P)-binding Rossmann-fold domains"/>
    <property type="match status" value="6"/>
</dbReference>
<feature type="region of interest" description="Disordered" evidence="8">
    <location>
        <begin position="1449"/>
        <end position="1474"/>
    </location>
</feature>
<dbReference type="PROSITE" id="PS00606">
    <property type="entry name" value="KS3_1"/>
    <property type="match status" value="3"/>
</dbReference>
<dbReference type="Gene3D" id="3.10.129.110">
    <property type="entry name" value="Polyketide synthase dehydratase"/>
    <property type="match status" value="3"/>
</dbReference>
<dbReference type="Pfam" id="PF00550">
    <property type="entry name" value="PP-binding"/>
    <property type="match status" value="4"/>
</dbReference>
<dbReference type="InterPro" id="IPR014031">
    <property type="entry name" value="Ketoacyl_synth_C"/>
</dbReference>
<dbReference type="InterPro" id="IPR016039">
    <property type="entry name" value="Thiolase-like"/>
</dbReference>
<keyword evidence="2" id="KW-0597">Phosphoprotein</keyword>
<feature type="active site" description="Proton acceptor; for dehydratase activity" evidence="6">
    <location>
        <position position="1946"/>
    </location>
</feature>
<dbReference type="SMART" id="SM00826">
    <property type="entry name" value="PKS_DH"/>
    <property type="match status" value="3"/>
</dbReference>
<dbReference type="PROSITE" id="PS50075">
    <property type="entry name" value="CARRIER"/>
    <property type="match status" value="4"/>
</dbReference>
<evidence type="ECO:0000259" key="10">
    <source>
        <dbReference type="PROSITE" id="PS52004"/>
    </source>
</evidence>
<feature type="active site" description="Proton donor; for dehydratase activity" evidence="6">
    <location>
        <position position="2110"/>
    </location>
</feature>
<dbReference type="Gene3D" id="3.40.50.720">
    <property type="entry name" value="NAD(P)-binding Rossmann-like Domain"/>
    <property type="match status" value="3"/>
</dbReference>
<dbReference type="Pfam" id="PF00109">
    <property type="entry name" value="ketoacyl-synt"/>
    <property type="match status" value="4"/>
</dbReference>
<name>B3TMQ8_ACTKI</name>
<feature type="domain" description="Ketosynthase family 3 (KS3)" evidence="10">
    <location>
        <begin position="4480"/>
        <end position="4905"/>
    </location>
</feature>
<feature type="domain" description="Carrier" evidence="9">
    <location>
        <begin position="924"/>
        <end position="999"/>
    </location>
</feature>
<feature type="domain" description="PKS/mFAS DH" evidence="11">
    <location>
        <begin position="1914"/>
        <end position="2190"/>
    </location>
</feature>
<dbReference type="Pfam" id="PF14765">
    <property type="entry name" value="PS-DH"/>
    <property type="match status" value="3"/>
</dbReference>
<feature type="domain" description="PKS/mFAS DH" evidence="11">
    <location>
        <begin position="3650"/>
        <end position="3927"/>
    </location>
</feature>
<keyword evidence="5" id="KW-0012">Acyltransferase</keyword>
<dbReference type="Pfam" id="PF16197">
    <property type="entry name" value="KAsynt_C_assoc"/>
    <property type="match status" value="4"/>
</dbReference>